<dbReference type="AGR" id="WB:WBGene00008312"/>
<feature type="compositionally biased region" description="Basic and acidic residues" evidence="1">
    <location>
        <begin position="392"/>
        <end position="423"/>
    </location>
</feature>
<reference evidence="2 3" key="1">
    <citation type="journal article" date="1998" name="Science">
        <title>Genome sequence of the nematode C. elegans: a platform for investigating biology.</title>
        <authorList>
            <consortium name="The C. elegans sequencing consortium"/>
            <person name="Sulson J.E."/>
            <person name="Waterston R."/>
        </authorList>
    </citation>
    <scope>NUCLEOTIDE SEQUENCE [LARGE SCALE GENOMIC DNA]</scope>
    <source>
        <strain evidence="2 3">Bristol N2</strain>
    </source>
</reference>
<dbReference type="OMA" id="FNMHLAQ"/>
<dbReference type="eggNOG" id="ENOG502R043">
    <property type="taxonomic scope" value="Eukaryota"/>
</dbReference>
<sequence length="423" mass="48814">MHQKKTVVLKSKESGSNCERNRSTGAAAQQKPKKVVESKKRRPKSKTKSPEKEEKKRDQKKRKSASITPSTESTMKTSDLISSIGDHTEGEPSNGNTKFVSHLHKKQNSTEEDKKVPENIEMKNGRRPVVYVEEEKEKSEKKFHMILAQKFFKRMMESQKSMKNPSLKKRDDNLEVMPESCQVANSVKIIKRRSRKHRPLDRNIFKENGEPVWIVPDRKEPVMTEDGVMTRYPELLAAVAEDGLKIEDGKQWIGLVEDYTTGKMDDGIIEESRDQLNPYDTMAALQDRSEKFFRMNSVNYYTMSNLLTLSKEAIDRFAAQEQTTAAERRRKEEALKTSKENGNENEKTCVVTSITFKMESTFSISYDRRRPVLSIQKFRKKYKKRLRSAMDQARRGSREGSREPVSREGSRESASREASRENA</sequence>
<dbReference type="OrthoDB" id="5874587at2759"/>
<dbReference type="CTD" id="172580"/>
<dbReference type="PANTHER" id="PTHR37444">
    <property type="entry name" value="PROTEIN CBG24900-RELATED"/>
    <property type="match status" value="1"/>
</dbReference>
<evidence type="ECO:0000313" key="3">
    <source>
        <dbReference type="Proteomes" id="UP000001940"/>
    </source>
</evidence>
<feature type="region of interest" description="Disordered" evidence="1">
    <location>
        <begin position="382"/>
        <end position="423"/>
    </location>
</feature>
<dbReference type="HOGENOM" id="CLU_037361_0_0_1"/>
<dbReference type="UCSC" id="C54G4.2">
    <property type="organism name" value="c. elegans"/>
</dbReference>
<dbReference type="InParanoid" id="Q18847"/>
<feature type="compositionally biased region" description="Polar residues" evidence="1">
    <location>
        <begin position="65"/>
        <end position="81"/>
    </location>
</feature>
<dbReference type="PaxDb" id="6239-C54G4.2"/>
<dbReference type="WormBase" id="C54G4.2">
    <property type="protein sequence ID" value="CE05508"/>
    <property type="gene ID" value="WBGene00008312"/>
</dbReference>
<dbReference type="Proteomes" id="UP000001940">
    <property type="component" value="Chromosome I"/>
</dbReference>
<feature type="compositionally biased region" description="Basic and acidic residues" evidence="1">
    <location>
        <begin position="48"/>
        <end position="57"/>
    </location>
</feature>
<feature type="region of interest" description="Disordered" evidence="1">
    <location>
        <begin position="325"/>
        <end position="345"/>
    </location>
</feature>
<feature type="compositionally biased region" description="Basic and acidic residues" evidence="1">
    <location>
        <begin position="326"/>
        <end position="345"/>
    </location>
</feature>
<dbReference type="GeneID" id="172580"/>
<dbReference type="STRING" id="6239.C54G4.2.1"/>
<dbReference type="EMBL" id="BX284601">
    <property type="protein sequence ID" value="CAA99815.1"/>
    <property type="molecule type" value="Genomic_DNA"/>
</dbReference>
<evidence type="ECO:0000313" key="2">
    <source>
        <dbReference type="EMBL" id="CAA99815.1"/>
    </source>
</evidence>
<dbReference type="Bgee" id="WBGene00008312">
    <property type="expression patterns" value="Expressed in material anatomical entity and 2 other cell types or tissues"/>
</dbReference>
<evidence type="ECO:0000256" key="1">
    <source>
        <dbReference type="SAM" id="MobiDB-lite"/>
    </source>
</evidence>
<gene>
    <name evidence="2 4" type="ORF">C54G4.2</name>
    <name evidence="2" type="ORF">CELE_C54G4.2</name>
</gene>
<dbReference type="PANTHER" id="PTHR37444:SF3">
    <property type="entry name" value="ENHANCER OF POLYCOMB-LIKE PROTEIN"/>
    <property type="match status" value="1"/>
</dbReference>
<dbReference type="AlphaFoldDB" id="Q18847"/>
<dbReference type="PhylomeDB" id="Q18847"/>
<feature type="region of interest" description="Disordered" evidence="1">
    <location>
        <begin position="1"/>
        <end position="115"/>
    </location>
</feature>
<protein>
    <submittedName>
        <fullName evidence="2">Bromo domain-containing protein</fullName>
    </submittedName>
</protein>
<proteinExistence type="predicted"/>
<feature type="compositionally biased region" description="Polar residues" evidence="1">
    <location>
        <begin position="14"/>
        <end position="27"/>
    </location>
</feature>
<dbReference type="KEGG" id="cel:CELE_C54G4.2"/>
<organism evidence="2 3">
    <name type="scientific">Caenorhabditis elegans</name>
    <dbReference type="NCBI Taxonomy" id="6239"/>
    <lineage>
        <taxon>Eukaryota</taxon>
        <taxon>Metazoa</taxon>
        <taxon>Ecdysozoa</taxon>
        <taxon>Nematoda</taxon>
        <taxon>Chromadorea</taxon>
        <taxon>Rhabditida</taxon>
        <taxon>Rhabditina</taxon>
        <taxon>Rhabditomorpha</taxon>
        <taxon>Rhabditoidea</taxon>
        <taxon>Rhabditidae</taxon>
        <taxon>Peloderinae</taxon>
        <taxon>Caenorhabditis</taxon>
    </lineage>
</organism>
<accession>Q18847</accession>
<name>Q18847_CAEEL</name>
<dbReference type="PIR" id="T20233">
    <property type="entry name" value="T20233"/>
</dbReference>
<dbReference type="RefSeq" id="NP_492203.1">
    <property type="nucleotide sequence ID" value="NM_059802.6"/>
</dbReference>
<keyword evidence="3" id="KW-1185">Reference proteome</keyword>
<evidence type="ECO:0000313" key="4">
    <source>
        <dbReference type="WormBase" id="C54G4.2"/>
    </source>
</evidence>